<protein>
    <submittedName>
        <fullName evidence="1">Uncharacterized protein</fullName>
    </submittedName>
</protein>
<name>A0A392SE42_9FABA</name>
<accession>A0A392SE42</accession>
<dbReference type="EMBL" id="LXQA010367987">
    <property type="protein sequence ID" value="MCI47148.1"/>
    <property type="molecule type" value="Genomic_DNA"/>
</dbReference>
<evidence type="ECO:0000313" key="2">
    <source>
        <dbReference type="Proteomes" id="UP000265520"/>
    </source>
</evidence>
<dbReference type="AlphaFoldDB" id="A0A392SE42"/>
<feature type="non-terminal residue" evidence="1">
    <location>
        <position position="1"/>
    </location>
</feature>
<proteinExistence type="predicted"/>
<reference evidence="1 2" key="1">
    <citation type="journal article" date="2018" name="Front. Plant Sci.">
        <title>Red Clover (Trifolium pratense) and Zigzag Clover (T. medium) - A Picture of Genomic Similarities and Differences.</title>
        <authorList>
            <person name="Dluhosova J."/>
            <person name="Istvanek J."/>
            <person name="Nedelnik J."/>
            <person name="Repkova J."/>
        </authorList>
    </citation>
    <scope>NUCLEOTIDE SEQUENCE [LARGE SCALE GENOMIC DNA]</scope>
    <source>
        <strain evidence="2">cv. 10/8</strain>
        <tissue evidence="1">Leaf</tissue>
    </source>
</reference>
<sequence length="38" mass="4027">FNLVQWSVMASSGSSLLPITVAGDRTGVLPTKFSANHH</sequence>
<evidence type="ECO:0000313" key="1">
    <source>
        <dbReference type="EMBL" id="MCI47148.1"/>
    </source>
</evidence>
<comment type="caution">
    <text evidence="1">The sequence shown here is derived from an EMBL/GenBank/DDBJ whole genome shotgun (WGS) entry which is preliminary data.</text>
</comment>
<keyword evidence="2" id="KW-1185">Reference proteome</keyword>
<dbReference type="Proteomes" id="UP000265520">
    <property type="component" value="Unassembled WGS sequence"/>
</dbReference>
<organism evidence="1 2">
    <name type="scientific">Trifolium medium</name>
    <dbReference type="NCBI Taxonomy" id="97028"/>
    <lineage>
        <taxon>Eukaryota</taxon>
        <taxon>Viridiplantae</taxon>
        <taxon>Streptophyta</taxon>
        <taxon>Embryophyta</taxon>
        <taxon>Tracheophyta</taxon>
        <taxon>Spermatophyta</taxon>
        <taxon>Magnoliopsida</taxon>
        <taxon>eudicotyledons</taxon>
        <taxon>Gunneridae</taxon>
        <taxon>Pentapetalae</taxon>
        <taxon>rosids</taxon>
        <taxon>fabids</taxon>
        <taxon>Fabales</taxon>
        <taxon>Fabaceae</taxon>
        <taxon>Papilionoideae</taxon>
        <taxon>50 kb inversion clade</taxon>
        <taxon>NPAAA clade</taxon>
        <taxon>Hologalegina</taxon>
        <taxon>IRL clade</taxon>
        <taxon>Trifolieae</taxon>
        <taxon>Trifolium</taxon>
    </lineage>
</organism>